<dbReference type="HOGENOM" id="CLU_110739_0_0_6"/>
<keyword evidence="3" id="KW-1185">Reference proteome</keyword>
<gene>
    <name evidence="2" type="ORF">GB2207_09516</name>
</gene>
<comment type="caution">
    <text evidence="2">The sequence shown here is derived from an EMBL/GenBank/DDBJ whole genome shotgun (WGS) entry which is preliminary data.</text>
</comment>
<evidence type="ECO:0000313" key="2">
    <source>
        <dbReference type="EMBL" id="EAS48038.1"/>
    </source>
</evidence>
<dbReference type="Pfam" id="PF13511">
    <property type="entry name" value="DUF4124"/>
    <property type="match status" value="1"/>
</dbReference>
<dbReference type="InterPro" id="IPR025392">
    <property type="entry name" value="DUF4124"/>
</dbReference>
<proteinExistence type="predicted"/>
<feature type="domain" description="DUF4124" evidence="1">
    <location>
        <begin position="1"/>
        <end position="41"/>
    </location>
</feature>
<evidence type="ECO:0000259" key="1">
    <source>
        <dbReference type="Pfam" id="PF13511"/>
    </source>
</evidence>
<dbReference type="STRING" id="314287.GB2207_09516"/>
<dbReference type="AlphaFoldDB" id="Q1YUM0"/>
<dbReference type="Proteomes" id="UP000005555">
    <property type="component" value="Unassembled WGS sequence"/>
</dbReference>
<reference evidence="2 3" key="1">
    <citation type="submission" date="2006-03" db="EMBL/GenBank/DDBJ databases">
        <authorList>
            <person name="Giovannoni S.J."/>
            <person name="Cho J.-C."/>
            <person name="Ferriera S."/>
            <person name="Johnson J."/>
            <person name="Kravitz S."/>
            <person name="Halpern A."/>
            <person name="Remington K."/>
            <person name="Beeson K."/>
            <person name="Tran B."/>
            <person name="Rogers Y.-H."/>
            <person name="Friedman R."/>
            <person name="Venter J.C."/>
        </authorList>
    </citation>
    <scope>NUCLEOTIDE SEQUENCE [LARGE SCALE GENOMIC DNA]</scope>
    <source>
        <strain evidence="2 3">HTCC2207</strain>
    </source>
</reference>
<evidence type="ECO:0000313" key="3">
    <source>
        <dbReference type="Proteomes" id="UP000005555"/>
    </source>
</evidence>
<dbReference type="EMBL" id="AAPI01000001">
    <property type="protein sequence ID" value="EAS48038.1"/>
    <property type="molecule type" value="Genomic_DNA"/>
</dbReference>
<accession>Q1YUM0</accession>
<sequence>MYKTIDKQGNIIYTDTPPAETAASEVILPPINPISSPADPAPAAARSPVSSDADPVTTFTGYSFIALASPLDGTLVHFDEPNLLAQLALTPGLEADHLVQFYVDGSAYGSAIPSLSLSITGLERGSHRISARVLSSRGAILAVATPVTVQVQRHFKRN</sequence>
<organism evidence="2 3">
    <name type="scientific">gamma proteobacterium HTCC2207</name>
    <dbReference type="NCBI Taxonomy" id="314287"/>
    <lineage>
        <taxon>Bacteria</taxon>
        <taxon>Pseudomonadati</taxon>
        <taxon>Pseudomonadota</taxon>
        <taxon>Gammaproteobacteria</taxon>
        <taxon>Cellvibrionales</taxon>
        <taxon>Porticoccaceae</taxon>
        <taxon>SAR92 clade</taxon>
    </lineage>
</organism>
<name>Q1YUM0_9GAMM</name>
<protein>
    <recommendedName>
        <fullName evidence="1">DUF4124 domain-containing protein</fullName>
    </recommendedName>
</protein>